<sequence length="191" mass="21769">MKRTITCLLIIIAQYGYAHSPVKLQSGLEEIKLKSLEYEALLSSLATIEFLSCMAIHKPDTIYLDMSSVETIETLEKGENLHYLVQLRLGDTITRKIEIKGKEILLFFTRSGPPVLSKKGKNEPRVVVRVFNFDGNLTQNKMDLEGDIFDVTRYRMTYRILQDGFSLISMVEFEPKTDSDVIRAELVGSEN</sequence>
<proteinExistence type="predicted"/>
<accession>A0AAQ3QX70</accession>
<dbReference type="RefSeq" id="WP_317835109.1">
    <property type="nucleotide sequence ID" value="NZ_CP136920.1"/>
</dbReference>
<protein>
    <submittedName>
        <fullName evidence="1">Uncharacterized protein</fullName>
    </submittedName>
</protein>
<dbReference type="AlphaFoldDB" id="A0AAQ3QX70"/>
<reference evidence="1 2" key="1">
    <citation type="submission" date="2023-10" db="EMBL/GenBank/DDBJ databases">
        <title>Rubellicoccus peritrichatus gen. nov., sp. nov., isolated from an algae of coral reef tank.</title>
        <authorList>
            <person name="Luo J."/>
        </authorList>
    </citation>
    <scope>NUCLEOTIDE SEQUENCE [LARGE SCALE GENOMIC DNA]</scope>
    <source>
        <strain evidence="1 2">CR14</strain>
    </source>
</reference>
<evidence type="ECO:0000313" key="1">
    <source>
        <dbReference type="EMBL" id="WOO42585.1"/>
    </source>
</evidence>
<gene>
    <name evidence="1" type="ORF">RZN69_05740</name>
</gene>
<name>A0AAQ3QX70_9BACT</name>
<dbReference type="KEGG" id="puo:RZN69_05740"/>
<evidence type="ECO:0000313" key="2">
    <source>
        <dbReference type="Proteomes" id="UP001304300"/>
    </source>
</evidence>
<keyword evidence="2" id="KW-1185">Reference proteome</keyword>
<dbReference type="EMBL" id="CP136920">
    <property type="protein sequence ID" value="WOO42585.1"/>
    <property type="molecule type" value="Genomic_DNA"/>
</dbReference>
<dbReference type="Proteomes" id="UP001304300">
    <property type="component" value="Chromosome"/>
</dbReference>
<organism evidence="1 2">
    <name type="scientific">Rubellicoccus peritrichatus</name>
    <dbReference type="NCBI Taxonomy" id="3080537"/>
    <lineage>
        <taxon>Bacteria</taxon>
        <taxon>Pseudomonadati</taxon>
        <taxon>Verrucomicrobiota</taxon>
        <taxon>Opitutia</taxon>
        <taxon>Puniceicoccales</taxon>
        <taxon>Cerasicoccaceae</taxon>
        <taxon>Rubellicoccus</taxon>
    </lineage>
</organism>